<accession>A0A3A8NQ78</accession>
<feature type="signal peptide" evidence="1">
    <location>
        <begin position="1"/>
        <end position="27"/>
    </location>
</feature>
<gene>
    <name evidence="2" type="ORF">D7X12_17775</name>
</gene>
<dbReference type="PROSITE" id="PS51257">
    <property type="entry name" value="PROKAR_LIPOPROTEIN"/>
    <property type="match status" value="1"/>
</dbReference>
<keyword evidence="1" id="KW-0732">Signal</keyword>
<protein>
    <recommendedName>
        <fullName evidence="4">Lipoprotein</fullName>
    </recommendedName>
</protein>
<organism evidence="2 3">
    <name type="scientific">Corallococcus sicarius</name>
    <dbReference type="NCBI Taxonomy" id="2316726"/>
    <lineage>
        <taxon>Bacteria</taxon>
        <taxon>Pseudomonadati</taxon>
        <taxon>Myxococcota</taxon>
        <taxon>Myxococcia</taxon>
        <taxon>Myxococcales</taxon>
        <taxon>Cystobacterineae</taxon>
        <taxon>Myxococcaceae</taxon>
        <taxon>Corallococcus</taxon>
    </lineage>
</organism>
<evidence type="ECO:0000313" key="2">
    <source>
        <dbReference type="EMBL" id="RKH41594.1"/>
    </source>
</evidence>
<evidence type="ECO:0000256" key="1">
    <source>
        <dbReference type="SAM" id="SignalP"/>
    </source>
</evidence>
<dbReference type="OrthoDB" id="5497161at2"/>
<dbReference type="EMBL" id="RAWG01000103">
    <property type="protein sequence ID" value="RKH41594.1"/>
    <property type="molecule type" value="Genomic_DNA"/>
</dbReference>
<name>A0A3A8NQ78_9BACT</name>
<feature type="chain" id="PRO_5017433237" description="Lipoprotein" evidence="1">
    <location>
        <begin position="28"/>
        <end position="291"/>
    </location>
</feature>
<reference evidence="3" key="1">
    <citation type="submission" date="2018-09" db="EMBL/GenBank/DDBJ databases">
        <authorList>
            <person name="Livingstone P.G."/>
            <person name="Whitworth D.E."/>
        </authorList>
    </citation>
    <scope>NUCLEOTIDE SEQUENCE [LARGE SCALE GENOMIC DNA]</scope>
    <source>
        <strain evidence="3">CA040B</strain>
    </source>
</reference>
<dbReference type="RefSeq" id="WP_120626462.1">
    <property type="nucleotide sequence ID" value="NZ_RAWG01000103.1"/>
</dbReference>
<sequence length="291" mass="30307">MTRRFPLALRGALLLPLALLSAGCALDEGEGFAVLKPSVQAAYTPLPRRDAGDGYQALASDFQLRMDTASLRLGSIDLLASSGGGGATTFDPSSPPPGYSLCHNGHCHSADGELVDYEDIQAELGGGGSTTTTMANLPVEGDLDLLRPAPVGLACQPDCELPRTTLSRGRWSITGVRMTGSVRDNRVPARFAGTRDFRISLAATGADAEPLAVLTGDLDVPSDRENAPGVELGLKLELTPALFDVMDWSNVAAGPDGVLDLDAPGNAAVRTAFLEQLAQVTPVAEVTRGAR</sequence>
<dbReference type="AlphaFoldDB" id="A0A3A8NQ78"/>
<dbReference type="Proteomes" id="UP000273405">
    <property type="component" value="Unassembled WGS sequence"/>
</dbReference>
<evidence type="ECO:0000313" key="3">
    <source>
        <dbReference type="Proteomes" id="UP000273405"/>
    </source>
</evidence>
<comment type="caution">
    <text evidence="2">The sequence shown here is derived from an EMBL/GenBank/DDBJ whole genome shotgun (WGS) entry which is preliminary data.</text>
</comment>
<keyword evidence="3" id="KW-1185">Reference proteome</keyword>
<evidence type="ECO:0008006" key="4">
    <source>
        <dbReference type="Google" id="ProtNLM"/>
    </source>
</evidence>
<proteinExistence type="predicted"/>